<proteinExistence type="predicted"/>
<sequence length="267" mass="29712">METVEGSSPSPSSSSSSIENPSDQYSIPKAFERLEQSNPWIEQAVQQASLAQKTVEEALNSVIAATSNRLSQIRSTSSAHFNQTLESLKDVKAEYDAYEQKLFGKVKEGVLVAALHPFISTGAAVGLAILALKAPRRYLYYRTLRLFSTEEAMLSQADAKVKEIRQSVESLKAETERLEKRASNAEEEMIRGRTKLRQAGNQIRKAVLSTYKIEKQARGLKDIIAELPRTEASRFRSKISNLVSEAKQERNVLAEEVTKISNYGISI</sequence>
<evidence type="ECO:0000256" key="2">
    <source>
        <dbReference type="SAM" id="MobiDB-lite"/>
    </source>
</evidence>
<feature type="coiled-coil region" evidence="1">
    <location>
        <begin position="41"/>
        <end position="101"/>
    </location>
</feature>
<evidence type="ECO:0000256" key="1">
    <source>
        <dbReference type="SAM" id="Coils"/>
    </source>
</evidence>
<gene>
    <name evidence="4" type="ORF">Cgig2_033293</name>
</gene>
<name>A0A9Q1KWC2_9CARY</name>
<evidence type="ECO:0000313" key="4">
    <source>
        <dbReference type="EMBL" id="KAJ8450099.1"/>
    </source>
</evidence>
<evidence type="ECO:0000313" key="5">
    <source>
        <dbReference type="Proteomes" id="UP001153076"/>
    </source>
</evidence>
<dbReference type="Proteomes" id="UP001153076">
    <property type="component" value="Unassembled WGS sequence"/>
</dbReference>
<dbReference type="PANTHER" id="PTHR34554">
    <property type="entry name" value="RGS1-HXK1-INTERACTING PROTEIN 1"/>
    <property type="match status" value="1"/>
</dbReference>
<organism evidence="4 5">
    <name type="scientific">Carnegiea gigantea</name>
    <dbReference type="NCBI Taxonomy" id="171969"/>
    <lineage>
        <taxon>Eukaryota</taxon>
        <taxon>Viridiplantae</taxon>
        <taxon>Streptophyta</taxon>
        <taxon>Embryophyta</taxon>
        <taxon>Tracheophyta</taxon>
        <taxon>Spermatophyta</taxon>
        <taxon>Magnoliopsida</taxon>
        <taxon>eudicotyledons</taxon>
        <taxon>Gunneridae</taxon>
        <taxon>Pentapetalae</taxon>
        <taxon>Caryophyllales</taxon>
        <taxon>Cactineae</taxon>
        <taxon>Cactaceae</taxon>
        <taxon>Cactoideae</taxon>
        <taxon>Echinocereeae</taxon>
        <taxon>Carnegiea</taxon>
    </lineage>
</organism>
<dbReference type="PANTHER" id="PTHR34554:SF1">
    <property type="entry name" value="ALANINE-TRNA LIGASE"/>
    <property type="match status" value="1"/>
</dbReference>
<comment type="caution">
    <text evidence="4">The sequence shown here is derived from an EMBL/GenBank/DDBJ whole genome shotgun (WGS) entry which is preliminary data.</text>
</comment>
<feature type="coiled-coil region" evidence="1">
    <location>
        <begin position="154"/>
        <end position="195"/>
    </location>
</feature>
<keyword evidence="3" id="KW-1133">Transmembrane helix</keyword>
<keyword evidence="5" id="KW-1185">Reference proteome</keyword>
<feature type="region of interest" description="Disordered" evidence="2">
    <location>
        <begin position="1"/>
        <end position="27"/>
    </location>
</feature>
<accession>A0A9Q1KWC2</accession>
<evidence type="ECO:0000256" key="3">
    <source>
        <dbReference type="SAM" id="Phobius"/>
    </source>
</evidence>
<keyword evidence="3" id="KW-0812">Transmembrane</keyword>
<feature type="transmembrane region" description="Helical" evidence="3">
    <location>
        <begin position="110"/>
        <end position="132"/>
    </location>
</feature>
<keyword evidence="3" id="KW-0472">Membrane</keyword>
<keyword evidence="1" id="KW-0175">Coiled coil</keyword>
<dbReference type="AlphaFoldDB" id="A0A9Q1KWC2"/>
<reference evidence="4" key="1">
    <citation type="submission" date="2022-04" db="EMBL/GenBank/DDBJ databases">
        <title>Carnegiea gigantea Genome sequencing and assembly v2.</title>
        <authorList>
            <person name="Copetti D."/>
            <person name="Sanderson M.J."/>
            <person name="Burquez A."/>
            <person name="Wojciechowski M.F."/>
        </authorList>
    </citation>
    <scope>NUCLEOTIDE SEQUENCE</scope>
    <source>
        <strain evidence="4">SGP5-SGP5p</strain>
        <tissue evidence="4">Aerial part</tissue>
    </source>
</reference>
<dbReference type="EMBL" id="JAKOGI010000017">
    <property type="protein sequence ID" value="KAJ8450099.1"/>
    <property type="molecule type" value="Genomic_DNA"/>
</dbReference>
<dbReference type="InterPro" id="IPR053284">
    <property type="entry name" value="RGS1-HXK1_interactor"/>
</dbReference>
<dbReference type="OrthoDB" id="1907298at2759"/>
<protein>
    <submittedName>
        <fullName evidence="4">Uncharacterized protein</fullName>
    </submittedName>
</protein>
<feature type="compositionally biased region" description="Low complexity" evidence="2">
    <location>
        <begin position="7"/>
        <end position="17"/>
    </location>
</feature>